<feature type="transmembrane region" description="Helical" evidence="10">
    <location>
        <begin position="356"/>
        <end position="374"/>
    </location>
</feature>
<organism evidence="11 12">
    <name type="scientific">Filimonas zeae</name>
    <dbReference type="NCBI Taxonomy" id="1737353"/>
    <lineage>
        <taxon>Bacteria</taxon>
        <taxon>Pseudomonadati</taxon>
        <taxon>Bacteroidota</taxon>
        <taxon>Chitinophagia</taxon>
        <taxon>Chitinophagales</taxon>
        <taxon>Chitinophagaceae</taxon>
        <taxon>Filimonas</taxon>
    </lineage>
</organism>
<evidence type="ECO:0008006" key="13">
    <source>
        <dbReference type="Google" id="ProtNLM"/>
    </source>
</evidence>
<keyword evidence="2" id="KW-0813">Transport</keyword>
<feature type="transmembrane region" description="Helical" evidence="10">
    <location>
        <begin position="324"/>
        <end position="344"/>
    </location>
</feature>
<dbReference type="InterPro" id="IPR001807">
    <property type="entry name" value="ClC"/>
</dbReference>
<dbReference type="Proteomes" id="UP000627292">
    <property type="component" value="Unassembled WGS sequence"/>
</dbReference>
<evidence type="ECO:0000256" key="7">
    <source>
        <dbReference type="ARBA" id="ARBA00023173"/>
    </source>
</evidence>
<keyword evidence="8" id="KW-0868">Chloride</keyword>
<keyword evidence="3 10" id="KW-0812">Transmembrane</keyword>
<keyword evidence="7" id="KW-0869">Chloride channel</keyword>
<reference evidence="11" key="2">
    <citation type="submission" date="2020-09" db="EMBL/GenBank/DDBJ databases">
        <authorList>
            <person name="Sun Q."/>
            <person name="Zhou Y."/>
        </authorList>
    </citation>
    <scope>NUCLEOTIDE SEQUENCE</scope>
    <source>
        <strain evidence="11">CGMCC 1.15290</strain>
    </source>
</reference>
<feature type="transmembrane region" description="Helical" evidence="10">
    <location>
        <begin position="386"/>
        <end position="404"/>
    </location>
</feature>
<dbReference type="RefSeq" id="WP_188951963.1">
    <property type="nucleotide sequence ID" value="NZ_BMIB01000002.1"/>
</dbReference>
<dbReference type="SUPFAM" id="SSF81340">
    <property type="entry name" value="Clc chloride channel"/>
    <property type="match status" value="1"/>
</dbReference>
<dbReference type="InterPro" id="IPR014743">
    <property type="entry name" value="Cl-channel_core"/>
</dbReference>
<dbReference type="GO" id="GO:0034707">
    <property type="term" value="C:chloride channel complex"/>
    <property type="evidence" value="ECO:0007669"/>
    <property type="project" value="UniProtKB-KW"/>
</dbReference>
<reference evidence="11" key="1">
    <citation type="journal article" date="2014" name="Int. J. Syst. Evol. Microbiol.">
        <title>Complete genome sequence of Corynebacterium casei LMG S-19264T (=DSM 44701T), isolated from a smear-ripened cheese.</title>
        <authorList>
            <consortium name="US DOE Joint Genome Institute (JGI-PGF)"/>
            <person name="Walter F."/>
            <person name="Albersmeier A."/>
            <person name="Kalinowski J."/>
            <person name="Ruckert C."/>
        </authorList>
    </citation>
    <scope>NUCLEOTIDE SEQUENCE</scope>
    <source>
        <strain evidence="11">CGMCC 1.15290</strain>
    </source>
</reference>
<name>A0A917MVE7_9BACT</name>
<evidence type="ECO:0000256" key="4">
    <source>
        <dbReference type="ARBA" id="ARBA00022989"/>
    </source>
</evidence>
<accession>A0A917MVE7</accession>
<dbReference type="InterPro" id="IPR050368">
    <property type="entry name" value="ClC-type_chloride_channel"/>
</dbReference>
<proteinExistence type="predicted"/>
<dbReference type="PRINTS" id="PR00762">
    <property type="entry name" value="CLCHANNEL"/>
</dbReference>
<evidence type="ECO:0000256" key="10">
    <source>
        <dbReference type="SAM" id="Phobius"/>
    </source>
</evidence>
<keyword evidence="9" id="KW-0407">Ion channel</keyword>
<keyword evidence="4 10" id="KW-1133">Transmembrane helix</keyword>
<protein>
    <recommendedName>
        <fullName evidence="13">Chloride channel protein</fullName>
    </recommendedName>
</protein>
<evidence type="ECO:0000256" key="9">
    <source>
        <dbReference type="ARBA" id="ARBA00023303"/>
    </source>
</evidence>
<dbReference type="AlphaFoldDB" id="A0A917MVE7"/>
<feature type="transmembrane region" description="Helical" evidence="10">
    <location>
        <begin position="152"/>
        <end position="171"/>
    </location>
</feature>
<keyword evidence="5" id="KW-0406">Ion transport</keyword>
<keyword evidence="6 10" id="KW-0472">Membrane</keyword>
<feature type="transmembrane region" description="Helical" evidence="10">
    <location>
        <begin position="254"/>
        <end position="274"/>
    </location>
</feature>
<dbReference type="EMBL" id="BMIB01000002">
    <property type="protein sequence ID" value="GGH66514.1"/>
    <property type="molecule type" value="Genomic_DNA"/>
</dbReference>
<dbReference type="Gene3D" id="1.10.3080.10">
    <property type="entry name" value="Clc chloride channel"/>
    <property type="match status" value="1"/>
</dbReference>
<feature type="transmembrane region" description="Helical" evidence="10">
    <location>
        <begin position="183"/>
        <end position="201"/>
    </location>
</feature>
<dbReference type="Pfam" id="PF00654">
    <property type="entry name" value="Voltage_CLC"/>
    <property type="match status" value="1"/>
</dbReference>
<evidence type="ECO:0000256" key="5">
    <source>
        <dbReference type="ARBA" id="ARBA00023065"/>
    </source>
</evidence>
<evidence type="ECO:0000256" key="2">
    <source>
        <dbReference type="ARBA" id="ARBA00022448"/>
    </source>
</evidence>
<feature type="transmembrane region" description="Helical" evidence="10">
    <location>
        <begin position="52"/>
        <end position="71"/>
    </location>
</feature>
<evidence type="ECO:0000256" key="1">
    <source>
        <dbReference type="ARBA" id="ARBA00004141"/>
    </source>
</evidence>
<dbReference type="CDD" id="cd00400">
    <property type="entry name" value="Voltage_gated_ClC"/>
    <property type="match status" value="1"/>
</dbReference>
<keyword evidence="12" id="KW-1185">Reference proteome</keyword>
<evidence type="ECO:0000313" key="11">
    <source>
        <dbReference type="EMBL" id="GGH66514.1"/>
    </source>
</evidence>
<evidence type="ECO:0000313" key="12">
    <source>
        <dbReference type="Proteomes" id="UP000627292"/>
    </source>
</evidence>
<evidence type="ECO:0000256" key="8">
    <source>
        <dbReference type="ARBA" id="ARBA00023214"/>
    </source>
</evidence>
<feature type="transmembrane region" description="Helical" evidence="10">
    <location>
        <begin position="107"/>
        <end position="132"/>
    </location>
</feature>
<comment type="caution">
    <text evidence="11">The sequence shown here is derived from an EMBL/GenBank/DDBJ whole genome shotgun (WGS) entry which is preliminary data.</text>
</comment>
<evidence type="ECO:0000256" key="3">
    <source>
        <dbReference type="ARBA" id="ARBA00022692"/>
    </source>
</evidence>
<gene>
    <name evidence="11" type="ORF">GCM10011379_20790</name>
</gene>
<feature type="transmembrane region" description="Helical" evidence="10">
    <location>
        <begin position="221"/>
        <end position="242"/>
    </location>
</feature>
<evidence type="ECO:0000256" key="6">
    <source>
        <dbReference type="ARBA" id="ARBA00023136"/>
    </source>
</evidence>
<dbReference type="PANTHER" id="PTHR43427">
    <property type="entry name" value="CHLORIDE CHANNEL PROTEIN CLC-E"/>
    <property type="match status" value="1"/>
</dbReference>
<dbReference type="GO" id="GO:0005254">
    <property type="term" value="F:chloride channel activity"/>
    <property type="evidence" value="ECO:0007669"/>
    <property type="project" value="UniProtKB-KW"/>
</dbReference>
<feature type="transmembrane region" description="Helical" evidence="10">
    <location>
        <begin position="294"/>
        <end position="312"/>
    </location>
</feature>
<sequence length="419" mass="44915">MRKRLIWGSYVKLVGISALVGLASAFLADTLKHVTAHYEDHILETIRPYRLLFLIFPAIGLLLIFLLRTWLFKKKKNKGIKEIYETLDTRHNQLPAYKIPSHYINGFLTVIFGGSTGVEVSTVVATATVGAVASRKARMPLRYKGELVCAGVAAGVTALFGSPLTGFLFALEVIARRRITKTNVISVLTAVGVARLVLLLLQDKPLFVFHTTGWQWSALPYILLLSVLAALMAVLFTKSVIYIKYKLGAVPNDYVRIGAGAAIIGIAIAILPQLFGDGYTAIDEMLEQALKGSFTLPFAFTLLAVVLLKPLISSVTLGAGGDGGVFAPSIVIGALLGLLVALMFNHFLGTQLVVENFVVIGIAAVLSASIHAPLTATALGCCFTGGYVIAIPVLIACVVARYVAGTIFKDTVYTYTTAP</sequence>
<comment type="subcellular location">
    <subcellularLocation>
        <location evidence="1">Membrane</location>
        <topology evidence="1">Multi-pass membrane protein</topology>
    </subcellularLocation>
</comment>
<dbReference type="PANTHER" id="PTHR43427:SF6">
    <property type="entry name" value="CHLORIDE CHANNEL PROTEIN CLC-E"/>
    <property type="match status" value="1"/>
</dbReference>